<feature type="compositionally biased region" description="Polar residues" evidence="3">
    <location>
        <begin position="1181"/>
        <end position="1197"/>
    </location>
</feature>
<feature type="compositionally biased region" description="Polar residues" evidence="3">
    <location>
        <begin position="1088"/>
        <end position="1101"/>
    </location>
</feature>
<feature type="compositionally biased region" description="Polar residues" evidence="3">
    <location>
        <begin position="8"/>
        <end position="23"/>
    </location>
</feature>
<organism evidence="7 8">
    <name type="scientific">Paramarasmius palmivorus</name>
    <dbReference type="NCBI Taxonomy" id="297713"/>
    <lineage>
        <taxon>Eukaryota</taxon>
        <taxon>Fungi</taxon>
        <taxon>Dikarya</taxon>
        <taxon>Basidiomycota</taxon>
        <taxon>Agaricomycotina</taxon>
        <taxon>Agaricomycetes</taxon>
        <taxon>Agaricomycetidae</taxon>
        <taxon>Agaricales</taxon>
        <taxon>Marasmiineae</taxon>
        <taxon>Marasmiaceae</taxon>
        <taxon>Paramarasmius</taxon>
    </lineage>
</organism>
<dbReference type="SUPFAM" id="SSF48350">
    <property type="entry name" value="GTPase activation domain, GAP"/>
    <property type="match status" value="1"/>
</dbReference>
<dbReference type="EMBL" id="JAYKXP010000067">
    <property type="protein sequence ID" value="KAK7032188.1"/>
    <property type="molecule type" value="Genomic_DNA"/>
</dbReference>
<feature type="region of interest" description="Disordered" evidence="3">
    <location>
        <begin position="805"/>
        <end position="842"/>
    </location>
</feature>
<feature type="compositionally biased region" description="Acidic residues" evidence="3">
    <location>
        <begin position="430"/>
        <end position="443"/>
    </location>
</feature>
<dbReference type="InterPro" id="IPR001849">
    <property type="entry name" value="PH_domain"/>
</dbReference>
<evidence type="ECO:0000259" key="4">
    <source>
        <dbReference type="PROSITE" id="PS50003"/>
    </source>
</evidence>
<feature type="compositionally biased region" description="Low complexity" evidence="3">
    <location>
        <begin position="1714"/>
        <end position="1723"/>
    </location>
</feature>
<feature type="compositionally biased region" description="Polar residues" evidence="3">
    <location>
        <begin position="323"/>
        <end position="332"/>
    </location>
</feature>
<dbReference type="Pfam" id="PF00620">
    <property type="entry name" value="RhoGAP"/>
    <property type="match status" value="1"/>
</dbReference>
<dbReference type="InterPro" id="IPR008936">
    <property type="entry name" value="Rho_GTPase_activation_prot"/>
</dbReference>
<feature type="region of interest" description="Disordered" evidence="3">
    <location>
        <begin position="424"/>
        <end position="453"/>
    </location>
</feature>
<evidence type="ECO:0000256" key="3">
    <source>
        <dbReference type="SAM" id="MobiDB-lite"/>
    </source>
</evidence>
<proteinExistence type="predicted"/>
<feature type="compositionally biased region" description="Polar residues" evidence="3">
    <location>
        <begin position="805"/>
        <end position="820"/>
    </location>
</feature>
<feature type="region of interest" description="Disordered" evidence="3">
    <location>
        <begin position="111"/>
        <end position="361"/>
    </location>
</feature>
<feature type="region of interest" description="Disordered" evidence="3">
    <location>
        <begin position="2123"/>
        <end position="2175"/>
    </location>
</feature>
<feature type="region of interest" description="Disordered" evidence="3">
    <location>
        <begin position="1074"/>
        <end position="1102"/>
    </location>
</feature>
<dbReference type="Gene3D" id="2.30.29.30">
    <property type="entry name" value="Pleckstrin-homology domain (PH domain)/Phosphotyrosine-binding domain (PTB)"/>
    <property type="match status" value="1"/>
</dbReference>
<reference evidence="7 8" key="1">
    <citation type="submission" date="2024-01" db="EMBL/GenBank/DDBJ databases">
        <title>A draft genome for a cacao thread blight-causing isolate of Paramarasmius palmivorus.</title>
        <authorList>
            <person name="Baruah I.K."/>
            <person name="Bukari Y."/>
            <person name="Amoako-Attah I."/>
            <person name="Meinhardt L.W."/>
            <person name="Bailey B.A."/>
            <person name="Cohen S.P."/>
        </authorList>
    </citation>
    <scope>NUCLEOTIDE SEQUENCE [LARGE SCALE GENOMIC DNA]</scope>
    <source>
        <strain evidence="7 8">GH-12</strain>
    </source>
</reference>
<dbReference type="InterPro" id="IPR001895">
    <property type="entry name" value="RASGEF_cat_dom"/>
</dbReference>
<keyword evidence="2" id="KW-0344">Guanine-nucleotide releasing factor</keyword>
<dbReference type="SMART" id="SM00324">
    <property type="entry name" value="RhoGAP"/>
    <property type="match status" value="1"/>
</dbReference>
<feature type="compositionally biased region" description="Polar residues" evidence="3">
    <location>
        <begin position="162"/>
        <end position="171"/>
    </location>
</feature>
<dbReference type="Gene3D" id="1.10.555.10">
    <property type="entry name" value="Rho GTPase activation protein"/>
    <property type="match status" value="1"/>
</dbReference>
<feature type="compositionally biased region" description="Low complexity" evidence="3">
    <location>
        <begin position="1132"/>
        <end position="1144"/>
    </location>
</feature>
<dbReference type="GO" id="GO:0005096">
    <property type="term" value="F:GTPase activator activity"/>
    <property type="evidence" value="ECO:0007669"/>
    <property type="project" value="UniProtKB-KW"/>
</dbReference>
<feature type="compositionally biased region" description="Polar residues" evidence="3">
    <location>
        <begin position="302"/>
        <end position="313"/>
    </location>
</feature>
<dbReference type="PROSITE" id="PS50003">
    <property type="entry name" value="PH_DOMAIN"/>
    <property type="match status" value="1"/>
</dbReference>
<feature type="compositionally biased region" description="Basic and acidic residues" evidence="3">
    <location>
        <begin position="1074"/>
        <end position="1087"/>
    </location>
</feature>
<dbReference type="InterPro" id="IPR023578">
    <property type="entry name" value="Ras_GEF_dom_sf"/>
</dbReference>
<feature type="compositionally biased region" description="Polar residues" evidence="3">
    <location>
        <begin position="267"/>
        <end position="277"/>
    </location>
</feature>
<gene>
    <name evidence="7" type="primary">BEM2_1</name>
    <name evidence="7" type="ORF">VNI00_013362</name>
</gene>
<dbReference type="GO" id="GO:0005085">
    <property type="term" value="F:guanyl-nucleotide exchange factor activity"/>
    <property type="evidence" value="ECO:0007669"/>
    <property type="project" value="UniProtKB-KW"/>
</dbReference>
<feature type="domain" description="Rho-GAP" evidence="6">
    <location>
        <begin position="1925"/>
        <end position="2119"/>
    </location>
</feature>
<evidence type="ECO:0000259" key="6">
    <source>
        <dbReference type="PROSITE" id="PS50238"/>
    </source>
</evidence>
<dbReference type="GO" id="GO:0005737">
    <property type="term" value="C:cytoplasm"/>
    <property type="evidence" value="ECO:0007669"/>
    <property type="project" value="TreeGrafter"/>
</dbReference>
<feature type="compositionally biased region" description="Polar residues" evidence="3">
    <location>
        <begin position="350"/>
        <end position="361"/>
    </location>
</feature>
<dbReference type="SMART" id="SM00147">
    <property type="entry name" value="RasGEF"/>
    <property type="match status" value="1"/>
</dbReference>
<dbReference type="Pfam" id="PF00617">
    <property type="entry name" value="RasGEF"/>
    <property type="match status" value="1"/>
</dbReference>
<dbReference type="SUPFAM" id="SSF50729">
    <property type="entry name" value="PH domain-like"/>
    <property type="match status" value="1"/>
</dbReference>
<dbReference type="Gene3D" id="1.10.840.10">
    <property type="entry name" value="Ras guanine-nucleotide exchange factors catalytic domain"/>
    <property type="match status" value="1"/>
</dbReference>
<comment type="caution">
    <text evidence="7">The sequence shown here is derived from an EMBL/GenBank/DDBJ whole genome shotgun (WGS) entry which is preliminary data.</text>
</comment>
<feature type="domain" description="N-terminal Ras-GEF" evidence="5">
    <location>
        <begin position="1206"/>
        <end position="1360"/>
    </location>
</feature>
<dbReference type="CDD" id="cd00159">
    <property type="entry name" value="RhoGAP"/>
    <property type="match status" value="1"/>
</dbReference>
<dbReference type="Proteomes" id="UP001383192">
    <property type="component" value="Unassembled WGS sequence"/>
</dbReference>
<dbReference type="InterPro" id="IPR000651">
    <property type="entry name" value="Ras-like_Gua-exchang_fac_N"/>
</dbReference>
<feature type="region of interest" description="Disordered" evidence="3">
    <location>
        <begin position="632"/>
        <end position="691"/>
    </location>
</feature>
<evidence type="ECO:0000313" key="7">
    <source>
        <dbReference type="EMBL" id="KAK7032188.1"/>
    </source>
</evidence>
<feature type="compositionally biased region" description="Acidic residues" evidence="3">
    <location>
        <begin position="2123"/>
        <end position="2149"/>
    </location>
</feature>
<protein>
    <submittedName>
        <fullName evidence="7">Rho GTPase-activating protein</fullName>
    </submittedName>
</protein>
<dbReference type="PROSITE" id="PS50238">
    <property type="entry name" value="RHOGAP"/>
    <property type="match status" value="1"/>
</dbReference>
<dbReference type="PANTHER" id="PTHR23176:SF129">
    <property type="entry name" value="RHO GTPASE ACTIVATING PROTEIN AT 16F, ISOFORM E-RELATED"/>
    <property type="match status" value="1"/>
</dbReference>
<sequence>MVSRRGAPSSNSLSPQDPTTSSGGPIPATHSFPRSTSPSGGGFLNSLTRPSKWFGRSTSNPKMTSTGAAEPRSSSSSGRKHKISRPTDPRPILDAYGASAATRSVLDLSARPPASLDLSSPFNAPPSQPSSPSTPHAPGGLGDLRNISKRAWSRSADDLSKLDTSNLQGKGSSFEEKIANYRNRSNSNASGLSPTAPPSSAPVLPGGVQPFPTFKSTTTTPSTSPPKASHMPSVVSISVSAPAVDEASASSSFKNSPPSNHVHTRSHSFTPKLSSKLSAPRFPSSPKRKGSAGSEMEGQLSAPPTRTTFFTSGSKDKEASGSKAPSQSSHRSTALLAPPTIIEPEEDPNRGTTSVDEAKRSSQIVYNSGFLNRLQDAPANLQHVNLNNSKGWKPFKVELKGSKLYFYKPPGDRNAGIKELFPVELVPPSQDDDDDEGGEEEKEDTYGGLGDGARLRVGGRKDDSLAMRKRRAFWGRRTHPDLMRDQSGKIEKGTFEALTHEAVFGTTFLNKDGPEAEQSGQSAQDTVEEQWKDFASAILLCMPYLVDHARFEGEFKRCCEYLVSGAEEEKKKAEQGRVAWLAGEYLRYHGRPIDFPDWEDWRIEAIPSATSALVPSTPRPTLPMSSSTQALFNPTPTASPDLGAFSPRPEDGSKLASLMDTLGPHDTPGSPPMKGYFEGNSADSPQRGQGGLLTPFASANIASVPWFNALDREGLSRNVLLSISPHVVAKSLSKFHCSVLHQIPDNLTADFVLGSLPSSGEGANLPHPHSTVPPIFNALFGSDERPHWLTKLVLMQVLVTDTSPAPNTTSYPVNNASPQIASPGRKSEDRNPQTTSRTHSRSEVISTWVRIGEYCRVDGDECSWRAIMQAICSAPVARLEKAWKRVDPAAVATVESWTQIAGGGEGVGIKEPRLTPWGGDIKKAIQDKLAMASGKTGEIFTVDLIVEVQQLFESFRTSFSLCPRKISLSDDEVGDDVRKLVEYWGDLFADVGNSGLAAKFQKIDQFMSLSLAAEPRRKGLYEPFFWTKSSTNPQSSSSLLPLLFPDPLPTVTLIDRSQLLRGRVDSDATDIQHLRTVDGHLRPDDRPTSQQRSEGSSSPFSVLSRGGTVIPVFNGELLLVVQNPVVESTPNSRPSSLVRSRPPSGNFDMPGTPEKHPVGRAPSIRVKPGSSRGLDRKSSLARRNSLPSLSQRQPIVVSETSADPPLRVLVQSGTLDRLVDILVHGLYNVSVSVADDNGEMSLKEGSRELMLDHKEFSRVWWNVFRSFVTPLIFFELLRKAYIRAQPHGTDPTVDDYVDVLTSRQKVIETIKSWLTRGGGAQDMLDDSQLLASLHSFLQSSTDHLVYMSSNFSDPTVQQTRESLVDSRTSLERIIHSQTLRPHQSRIQPLVRQAFASNESRVRNLSTREPPDIDRMSPEEFVDNVDGMAFAAFNNVTEEDLYITADLLETQSADRTGWFLPREPPSIEEMVDIQTIHSYLQEVEPSSLISELSPECLYRLLPPGIRSCIRAFYILRKWIISKLVAPKIGLRARQARMESLIQALEVSRMRSLEHNTRLDDQPCVRSFVEAVISSALISSESRMHHRAWQNVAINRGSQCDSLTSLLSRPTVRSVSSKEPLTVDMGWLIERILDVVAMPDTIEPIHQEGQSLVNFDKRRHLCNFISNAPSLMSRRFVQQSDINRRGFERLNNIEREIFSVHFDLRAIKDEAHRESSSASTNGSVSAKKPMRPFQRLVTMQLEKNRRDKSLRARLQKEKLQEQNRQEKRDELINKAMRGRRNSAVAQKQHRNKKSMSALFHFIRPISSAFGSDTPHPPVLKRTVSELDFVPSGKPTLVLSLMDSRVAQFINNDRSFIFQLDTEDGGHYLLQALNKREMNKWIETITRISNIAAKRRLTYLGSPKPQVADHIQTQPSTATRDPRAVFGVELEFLLEREAGGGPVSPGTIPSVMERCLAEVEARGLTEVGIYRMAGASSEIAALKDAFNQGDCPIVRTTDIHAICDLIKTWFRVLPEPIFPASSYHDVIAAMKLDSLDERIAKTREIVQTLPQANFDLLKRISEHLDTVTDFEEHNQMTAEALSIVFSPNLLRAPQNDFLMVLSNMAHSHKLVKTLITHFHVIFDDTDPEAEVDPDELDSPIAEEEEREDDDDFSIPVTEEPESSQVHLDLRANSTSPFT</sequence>
<keyword evidence="8" id="KW-1185">Reference proteome</keyword>
<feature type="compositionally biased region" description="Low complexity" evidence="3">
    <location>
        <begin position="180"/>
        <end position="190"/>
    </location>
</feature>
<dbReference type="InterPro" id="IPR011993">
    <property type="entry name" value="PH-like_dom_sf"/>
</dbReference>
<name>A0AAW0C2E9_9AGAR</name>
<dbReference type="SUPFAM" id="SSF48366">
    <property type="entry name" value="Ras GEF"/>
    <property type="match status" value="2"/>
</dbReference>
<feature type="region of interest" description="Disordered" evidence="3">
    <location>
        <begin position="1708"/>
        <end position="1730"/>
    </location>
</feature>
<dbReference type="GO" id="GO:0007264">
    <property type="term" value="P:small GTPase-mediated signal transduction"/>
    <property type="evidence" value="ECO:0007669"/>
    <property type="project" value="InterPro"/>
</dbReference>
<dbReference type="InterPro" id="IPR000198">
    <property type="entry name" value="RhoGAP_dom"/>
</dbReference>
<dbReference type="InterPro" id="IPR036964">
    <property type="entry name" value="RASGEF_cat_dom_sf"/>
</dbReference>
<feature type="region of interest" description="Disordered" evidence="3">
    <location>
        <begin position="1127"/>
        <end position="1197"/>
    </location>
</feature>
<evidence type="ECO:0000313" key="8">
    <source>
        <dbReference type="Proteomes" id="UP001383192"/>
    </source>
</evidence>
<feature type="region of interest" description="Disordered" evidence="3">
    <location>
        <begin position="1"/>
        <end position="96"/>
    </location>
</feature>
<feature type="compositionally biased region" description="Polar residues" evidence="3">
    <location>
        <begin position="56"/>
        <end position="67"/>
    </location>
</feature>
<feature type="compositionally biased region" description="Low complexity" evidence="3">
    <location>
        <begin position="210"/>
        <end position="260"/>
    </location>
</feature>
<accession>A0AAW0C2E9</accession>
<evidence type="ECO:0000259" key="5">
    <source>
        <dbReference type="PROSITE" id="PS50212"/>
    </source>
</evidence>
<evidence type="ECO:0000256" key="2">
    <source>
        <dbReference type="PROSITE-ProRule" id="PRU00135"/>
    </source>
</evidence>
<dbReference type="Gene3D" id="1.20.870.10">
    <property type="entry name" value="Son of sevenless (SoS) protein Chain: S domain 1"/>
    <property type="match status" value="1"/>
</dbReference>
<evidence type="ECO:0000256" key="1">
    <source>
        <dbReference type="ARBA" id="ARBA00022468"/>
    </source>
</evidence>
<dbReference type="InterPro" id="IPR050729">
    <property type="entry name" value="Rho-GAP"/>
</dbReference>
<dbReference type="PANTHER" id="PTHR23176">
    <property type="entry name" value="RHO/RAC/CDC GTPASE-ACTIVATING PROTEIN"/>
    <property type="match status" value="1"/>
</dbReference>
<dbReference type="PROSITE" id="PS50212">
    <property type="entry name" value="RASGEF_NTER"/>
    <property type="match status" value="1"/>
</dbReference>
<keyword evidence="1" id="KW-0343">GTPase activation</keyword>
<feature type="domain" description="PH" evidence="4">
    <location>
        <begin position="1855"/>
        <end position="1887"/>
    </location>
</feature>